<feature type="transmembrane region" description="Helical" evidence="16">
    <location>
        <begin position="615"/>
        <end position="636"/>
    </location>
</feature>
<comment type="subcellular location">
    <subcellularLocation>
        <location evidence="2">Endoplasmic reticulum membrane</location>
        <topology evidence="2">Multi-pass membrane protein</topology>
    </subcellularLocation>
</comment>
<feature type="transmembrane region" description="Helical" evidence="16">
    <location>
        <begin position="412"/>
        <end position="430"/>
    </location>
</feature>
<evidence type="ECO:0000256" key="3">
    <source>
        <dbReference type="ARBA" id="ARBA00010918"/>
    </source>
</evidence>
<dbReference type="EMBL" id="JADBJN010000001">
    <property type="protein sequence ID" value="KAG5684776.1"/>
    <property type="molecule type" value="Genomic_DNA"/>
</dbReference>
<evidence type="ECO:0000256" key="7">
    <source>
        <dbReference type="ARBA" id="ARBA00022801"/>
    </source>
</evidence>
<evidence type="ECO:0000256" key="15">
    <source>
        <dbReference type="SAM" id="MobiDB-lite"/>
    </source>
</evidence>
<sequence length="870" mass="98359">MSLKERKNLKGDDQLQLNPNENHSKMKSIHQLHSLFFIIGLLYFIFIANISKRIIYSTPDLKDSNLPFIGLEAWKDLNALNDIGPKVSGTPENEVIATNYIKKRIEQILSKSHDVKHPQFDHQIVSGSYFLDFAPGMIAAYRSVQNLVVRLEGESPNALLLNCHYDSVIGSPGANDDIANCAIMLEILSILSNRSIRNRHTIIFLFNGAEEVSLRGSHGFITQHKWAKDIKVVINLEAAGSGAKEILFQSGPGNSWLLNHYHAVKRPFAQVSSEEIFQSGIIPSDTDFRIFRDFGNLVGLDFAHFLKGYRYHTKYDHVKFLTLGCIQRTGENILDLSLSIANGNELDNMDNFKKDDYAVYFDYLGFVFVHYTKEVGVILNFLITLAAIITPFLTLAKATVNVHKSHILSETFLGLISIIIGTGVSLLVSYVTGYILDKIGHSMTWYRNTFIAPGIYSSITILMLMLSYDVIDATLANKYSPLSLALKVQARLNGINILWGILTLGLTVTGLRSGYLFMMILLISFISNILIYMFGLNNSVNKWLYILIICQFFSTLWTTYFYNAVMEMFIPVMGRAGSNNNPEALISVMSCVTTLFIVSYFIPLTQLLRGKTLKYLSVIMIFLITIYLATSTHIGFPYQDDLNGNNPTPQRHHILHTARTFYDINGNVRHSDGGLLFIEWDRNSLKTIQGVTMPIEPQTLAEMCNNEPLCGLPIVQSRMIMLGLSWVPASKPKVLNNAKIDSHSKFKVGNDLVKYVFQSNSTSLTALYIRVRDNAELKEWSFSNEFRDLSNQTYFVSFANGLESEIKPMKFDVTLKVKTKINEPLIDVITVTVRSDREEDFDEEFKQLIKRFPNWTFPVAVIAGVNSYTF</sequence>
<evidence type="ECO:0000256" key="6">
    <source>
        <dbReference type="ARBA" id="ARBA00022723"/>
    </source>
</evidence>
<organism evidence="20 21">
    <name type="scientific">Polypedilum vanderplanki</name>
    <name type="common">Sleeping chironomid midge</name>
    <dbReference type="NCBI Taxonomy" id="319348"/>
    <lineage>
        <taxon>Eukaryota</taxon>
        <taxon>Metazoa</taxon>
        <taxon>Ecdysozoa</taxon>
        <taxon>Arthropoda</taxon>
        <taxon>Hexapoda</taxon>
        <taxon>Insecta</taxon>
        <taxon>Pterygota</taxon>
        <taxon>Neoptera</taxon>
        <taxon>Endopterygota</taxon>
        <taxon>Diptera</taxon>
        <taxon>Nematocera</taxon>
        <taxon>Chironomoidea</taxon>
        <taxon>Chironomidae</taxon>
        <taxon>Chironominae</taxon>
        <taxon>Polypedilum</taxon>
        <taxon>Polypedilum</taxon>
    </lineage>
</organism>
<dbReference type="InterPro" id="IPR045175">
    <property type="entry name" value="M28_fam"/>
</dbReference>
<evidence type="ECO:0000256" key="2">
    <source>
        <dbReference type="ARBA" id="ARBA00004477"/>
    </source>
</evidence>
<evidence type="ECO:0000256" key="4">
    <source>
        <dbReference type="ARBA" id="ARBA00022670"/>
    </source>
</evidence>
<keyword evidence="21" id="KW-1185">Reference proteome</keyword>
<evidence type="ECO:0000256" key="13">
    <source>
        <dbReference type="ARBA" id="ARBA00023180"/>
    </source>
</evidence>
<feature type="domain" description="Endoplasmic reticulum metallopeptidase 1-like C-terminal" evidence="18">
    <location>
        <begin position="647"/>
        <end position="868"/>
    </location>
</feature>
<evidence type="ECO:0000256" key="10">
    <source>
        <dbReference type="ARBA" id="ARBA00022989"/>
    </source>
</evidence>
<dbReference type="InterPro" id="IPR007484">
    <property type="entry name" value="Peptidase_M28"/>
</dbReference>
<keyword evidence="9" id="KW-0862">Zinc</keyword>
<feature type="transmembrane region" description="Helical" evidence="16">
    <location>
        <begin position="492"/>
        <end position="509"/>
    </location>
</feature>
<evidence type="ECO:0000256" key="11">
    <source>
        <dbReference type="ARBA" id="ARBA00023049"/>
    </source>
</evidence>
<feature type="transmembrane region" description="Helical" evidence="16">
    <location>
        <begin position="543"/>
        <end position="564"/>
    </location>
</feature>
<feature type="transmembrane region" description="Helical" evidence="16">
    <location>
        <begin position="584"/>
        <end position="603"/>
    </location>
</feature>
<keyword evidence="7" id="KW-0378">Hydrolase</keyword>
<name>A0A9J6CS62_POLVA</name>
<dbReference type="CDD" id="cd03875">
    <property type="entry name" value="M28_Fxna_like"/>
    <property type="match status" value="1"/>
</dbReference>
<feature type="domain" description="Peptidase M28" evidence="17">
    <location>
        <begin position="146"/>
        <end position="336"/>
    </location>
</feature>
<dbReference type="GO" id="GO:0006508">
    <property type="term" value="P:proteolysis"/>
    <property type="evidence" value="ECO:0007669"/>
    <property type="project" value="UniProtKB-KW"/>
</dbReference>
<feature type="compositionally biased region" description="Basic and acidic residues" evidence="15">
    <location>
        <begin position="1"/>
        <end position="13"/>
    </location>
</feature>
<keyword evidence="6" id="KW-0479">Metal-binding</keyword>
<dbReference type="PANTHER" id="PTHR12147:SF22">
    <property type="entry name" value="ENDOPLASMIC RETICULUM METALLOPEPTIDASE 1"/>
    <property type="match status" value="1"/>
</dbReference>
<protein>
    <recommendedName>
        <fullName evidence="14">FXNA-like protease</fullName>
    </recommendedName>
</protein>
<dbReference type="GO" id="GO:0005789">
    <property type="term" value="C:endoplasmic reticulum membrane"/>
    <property type="evidence" value="ECO:0007669"/>
    <property type="project" value="UniProtKB-SubCell"/>
</dbReference>
<keyword evidence="12 16" id="KW-0472">Membrane</keyword>
<keyword evidence="13" id="KW-0325">Glycoprotein</keyword>
<evidence type="ECO:0000256" key="9">
    <source>
        <dbReference type="ARBA" id="ARBA00022833"/>
    </source>
</evidence>
<evidence type="ECO:0000259" key="18">
    <source>
        <dbReference type="Pfam" id="PF22248"/>
    </source>
</evidence>
<comment type="caution">
    <text evidence="20">The sequence shown here is derived from an EMBL/GenBank/DDBJ whole genome shotgun (WGS) entry which is preliminary data.</text>
</comment>
<dbReference type="SUPFAM" id="SSF53187">
    <property type="entry name" value="Zn-dependent exopeptidases"/>
    <property type="match status" value="1"/>
</dbReference>
<accession>A0A9J6CS62</accession>
<feature type="transmembrane region" description="Helical" evidence="16">
    <location>
        <begin position="377"/>
        <end position="400"/>
    </location>
</feature>
<evidence type="ECO:0000313" key="20">
    <source>
        <dbReference type="EMBL" id="KAG5684776.1"/>
    </source>
</evidence>
<evidence type="ECO:0000313" key="21">
    <source>
        <dbReference type="Proteomes" id="UP001107558"/>
    </source>
</evidence>
<feature type="region of interest" description="Disordered" evidence="15">
    <location>
        <begin position="1"/>
        <end position="20"/>
    </location>
</feature>
<dbReference type="Gene3D" id="3.40.630.10">
    <property type="entry name" value="Zn peptidases"/>
    <property type="match status" value="1"/>
</dbReference>
<dbReference type="OrthoDB" id="76293at2759"/>
<dbReference type="Pfam" id="PF04389">
    <property type="entry name" value="Peptidase_M28"/>
    <property type="match status" value="1"/>
</dbReference>
<feature type="transmembrane region" description="Helical" evidence="16">
    <location>
        <begin position="515"/>
        <end position="536"/>
    </location>
</feature>
<comment type="cofactor">
    <cofactor evidence="1">
        <name>Zn(2+)</name>
        <dbReference type="ChEBI" id="CHEBI:29105"/>
    </cofactor>
</comment>
<keyword evidence="10 16" id="KW-1133">Transmembrane helix</keyword>
<keyword evidence="5 16" id="KW-0812">Transmembrane</keyword>
<evidence type="ECO:0000259" key="19">
    <source>
        <dbReference type="Pfam" id="PF22249"/>
    </source>
</evidence>
<dbReference type="Pfam" id="PF22249">
    <property type="entry name" value="ERMP1-TM"/>
    <property type="match status" value="1"/>
</dbReference>
<feature type="transmembrane region" description="Helical" evidence="16">
    <location>
        <begin position="450"/>
        <end position="471"/>
    </location>
</feature>
<keyword evidence="8" id="KW-0256">Endoplasmic reticulum</keyword>
<dbReference type="InterPro" id="IPR053973">
    <property type="entry name" value="ERMP1-like_C"/>
</dbReference>
<dbReference type="GO" id="GO:0046872">
    <property type="term" value="F:metal ion binding"/>
    <property type="evidence" value="ECO:0007669"/>
    <property type="project" value="UniProtKB-KW"/>
</dbReference>
<evidence type="ECO:0000256" key="1">
    <source>
        <dbReference type="ARBA" id="ARBA00001947"/>
    </source>
</evidence>
<evidence type="ECO:0000256" key="14">
    <source>
        <dbReference type="ARBA" id="ARBA00078796"/>
    </source>
</evidence>
<evidence type="ECO:0000256" key="5">
    <source>
        <dbReference type="ARBA" id="ARBA00022692"/>
    </source>
</evidence>
<dbReference type="GO" id="GO:0008235">
    <property type="term" value="F:metalloexopeptidase activity"/>
    <property type="evidence" value="ECO:0007669"/>
    <property type="project" value="InterPro"/>
</dbReference>
<evidence type="ECO:0000259" key="17">
    <source>
        <dbReference type="Pfam" id="PF04389"/>
    </source>
</evidence>
<evidence type="ECO:0000256" key="12">
    <source>
        <dbReference type="ARBA" id="ARBA00023136"/>
    </source>
</evidence>
<gene>
    <name evidence="20" type="ORF">PVAND_013989</name>
</gene>
<comment type="similarity">
    <text evidence="3">Belongs to the peptidase M28 family.</text>
</comment>
<keyword evidence="4" id="KW-0645">Protease</keyword>
<feature type="domain" description="Endoplasmic reticulum metallopeptidase 1/1-A TM" evidence="19">
    <location>
        <begin position="412"/>
        <end position="628"/>
    </location>
</feature>
<feature type="transmembrane region" description="Helical" evidence="16">
    <location>
        <begin position="32"/>
        <end position="50"/>
    </location>
</feature>
<keyword evidence="11" id="KW-0482">Metalloprotease</keyword>
<dbReference type="Proteomes" id="UP001107558">
    <property type="component" value="Chromosome 1"/>
</dbReference>
<dbReference type="PANTHER" id="PTHR12147">
    <property type="entry name" value="METALLOPEPTIDASE M28 FAMILY MEMBER"/>
    <property type="match status" value="1"/>
</dbReference>
<dbReference type="InterPro" id="IPR048024">
    <property type="entry name" value="Fxna-like_M28_dom"/>
</dbReference>
<dbReference type="AlphaFoldDB" id="A0A9J6CS62"/>
<proteinExistence type="inferred from homology"/>
<evidence type="ECO:0000256" key="8">
    <source>
        <dbReference type="ARBA" id="ARBA00022824"/>
    </source>
</evidence>
<dbReference type="Pfam" id="PF22248">
    <property type="entry name" value="ERMP1_C"/>
    <property type="match status" value="1"/>
</dbReference>
<dbReference type="InterPro" id="IPR053974">
    <property type="entry name" value="ERMP1_1-A_TM"/>
</dbReference>
<reference evidence="20" key="1">
    <citation type="submission" date="2021-03" db="EMBL/GenBank/DDBJ databases">
        <title>Chromosome level genome of the anhydrobiotic midge Polypedilum vanderplanki.</title>
        <authorList>
            <person name="Yoshida Y."/>
            <person name="Kikawada T."/>
            <person name="Gusev O."/>
        </authorList>
    </citation>
    <scope>NUCLEOTIDE SEQUENCE</scope>
    <source>
        <strain evidence="20">NIAS01</strain>
        <tissue evidence="20">Whole body or cell culture</tissue>
    </source>
</reference>
<dbReference type="FunFam" id="3.40.630.10:FF:000008">
    <property type="entry name" value="Endoplasmic reticulum metallopeptidase 1"/>
    <property type="match status" value="1"/>
</dbReference>
<evidence type="ECO:0000256" key="16">
    <source>
        <dbReference type="SAM" id="Phobius"/>
    </source>
</evidence>